<dbReference type="InterPro" id="IPR003653">
    <property type="entry name" value="Peptidase_C48_C"/>
</dbReference>
<dbReference type="GO" id="GO:0006508">
    <property type="term" value="P:proteolysis"/>
    <property type="evidence" value="ECO:0007669"/>
    <property type="project" value="UniProtKB-KW"/>
</dbReference>
<comment type="caution">
    <text evidence="5">The sequence shown here is derived from an EMBL/GenBank/DDBJ whole genome shotgun (WGS) entry which is preliminary data.</text>
</comment>
<protein>
    <recommendedName>
        <fullName evidence="4">Ubiquitin-like protease family profile domain-containing protein</fullName>
    </recommendedName>
</protein>
<dbReference type="Gene3D" id="3.40.395.10">
    <property type="entry name" value="Adenoviral Proteinase, Chain A"/>
    <property type="match status" value="1"/>
</dbReference>
<dbReference type="GO" id="GO:0008234">
    <property type="term" value="F:cysteine-type peptidase activity"/>
    <property type="evidence" value="ECO:0007669"/>
    <property type="project" value="InterPro"/>
</dbReference>
<evidence type="ECO:0000256" key="2">
    <source>
        <dbReference type="ARBA" id="ARBA00022670"/>
    </source>
</evidence>
<comment type="similarity">
    <text evidence="1">Belongs to the peptidase C48 family.</text>
</comment>
<proteinExistence type="inferred from homology"/>
<dbReference type="OrthoDB" id="5987143at2759"/>
<dbReference type="InterPro" id="IPR038765">
    <property type="entry name" value="Papain-like_cys_pep_sf"/>
</dbReference>
<sequence>MIAGLVYDPLRHHWCLFFVDVKNQSFSFLDSLGAENDNIYFEKWKKFVHPLQNDGVSCGVFVCMFFESLLNVDVRDNELKIKEKCPYRFRKKI</sequence>
<reference evidence="5 6" key="1">
    <citation type="journal article" date="2018" name="Sci. Rep.">
        <title>Genomic signatures of local adaptation to the degree of environmental predictability in rotifers.</title>
        <authorList>
            <person name="Franch-Gras L."/>
            <person name="Hahn C."/>
            <person name="Garcia-Roger E.M."/>
            <person name="Carmona M.J."/>
            <person name="Serra M."/>
            <person name="Gomez A."/>
        </authorList>
    </citation>
    <scope>NUCLEOTIDE SEQUENCE [LARGE SCALE GENOMIC DNA]</scope>
    <source>
        <strain evidence="5">HYR1</strain>
    </source>
</reference>
<accession>A0A3M7P5N9</accession>
<dbReference type="Proteomes" id="UP000276133">
    <property type="component" value="Unassembled WGS sequence"/>
</dbReference>
<evidence type="ECO:0000313" key="5">
    <source>
        <dbReference type="EMBL" id="RMZ94333.1"/>
    </source>
</evidence>
<dbReference type="AlphaFoldDB" id="A0A3M7P5N9"/>
<evidence type="ECO:0000256" key="3">
    <source>
        <dbReference type="ARBA" id="ARBA00022801"/>
    </source>
</evidence>
<evidence type="ECO:0000313" key="6">
    <source>
        <dbReference type="Proteomes" id="UP000276133"/>
    </source>
</evidence>
<feature type="domain" description="Ubiquitin-like protease family profile" evidence="4">
    <location>
        <begin position="1"/>
        <end position="69"/>
    </location>
</feature>
<dbReference type="PROSITE" id="PS50600">
    <property type="entry name" value="ULP_PROTEASE"/>
    <property type="match status" value="1"/>
</dbReference>
<keyword evidence="2" id="KW-0645">Protease</keyword>
<gene>
    <name evidence="5" type="ORF">BpHYR1_031159</name>
</gene>
<name>A0A3M7P5N9_BRAPC</name>
<dbReference type="SUPFAM" id="SSF54001">
    <property type="entry name" value="Cysteine proteinases"/>
    <property type="match status" value="1"/>
</dbReference>
<keyword evidence="3" id="KW-0378">Hydrolase</keyword>
<evidence type="ECO:0000256" key="1">
    <source>
        <dbReference type="ARBA" id="ARBA00005234"/>
    </source>
</evidence>
<dbReference type="EMBL" id="REGN01013127">
    <property type="protein sequence ID" value="RMZ94333.1"/>
    <property type="molecule type" value="Genomic_DNA"/>
</dbReference>
<evidence type="ECO:0000259" key="4">
    <source>
        <dbReference type="PROSITE" id="PS50600"/>
    </source>
</evidence>
<organism evidence="5 6">
    <name type="scientific">Brachionus plicatilis</name>
    <name type="common">Marine rotifer</name>
    <name type="synonym">Brachionus muelleri</name>
    <dbReference type="NCBI Taxonomy" id="10195"/>
    <lineage>
        <taxon>Eukaryota</taxon>
        <taxon>Metazoa</taxon>
        <taxon>Spiralia</taxon>
        <taxon>Gnathifera</taxon>
        <taxon>Rotifera</taxon>
        <taxon>Eurotatoria</taxon>
        <taxon>Monogononta</taxon>
        <taxon>Pseudotrocha</taxon>
        <taxon>Ploima</taxon>
        <taxon>Brachionidae</taxon>
        <taxon>Brachionus</taxon>
    </lineage>
</organism>
<keyword evidence="6" id="KW-1185">Reference proteome</keyword>